<feature type="compositionally biased region" description="Low complexity" evidence="9">
    <location>
        <begin position="713"/>
        <end position="723"/>
    </location>
</feature>
<dbReference type="Pfam" id="PF00027">
    <property type="entry name" value="cNMP_binding"/>
    <property type="match status" value="1"/>
</dbReference>
<evidence type="ECO:0000256" key="5">
    <source>
        <dbReference type="ARBA" id="ARBA00023065"/>
    </source>
</evidence>
<dbReference type="InterPro" id="IPR014710">
    <property type="entry name" value="RmlC-like_jellyroll"/>
</dbReference>
<dbReference type="OrthoDB" id="421226at2759"/>
<protein>
    <recommendedName>
        <fullName evidence="11">Cyclic nucleotide-binding domain-containing protein</fullName>
    </recommendedName>
</protein>
<feature type="region of interest" description="Disordered" evidence="9">
    <location>
        <begin position="37"/>
        <end position="89"/>
    </location>
</feature>
<keyword evidence="8" id="KW-0407">Ion channel</keyword>
<dbReference type="SUPFAM" id="SSF51206">
    <property type="entry name" value="cAMP-binding domain-like"/>
    <property type="match status" value="1"/>
</dbReference>
<dbReference type="FunFam" id="1.10.287.630:FF:000001">
    <property type="entry name" value="Cyclic nucleotide-gated channel alpha 3"/>
    <property type="match status" value="1"/>
</dbReference>
<feature type="domain" description="Cyclic nucleotide-binding" evidence="11">
    <location>
        <begin position="483"/>
        <end position="622"/>
    </location>
</feature>
<dbReference type="GO" id="GO:0042391">
    <property type="term" value="P:regulation of membrane potential"/>
    <property type="evidence" value="ECO:0007669"/>
    <property type="project" value="TreeGrafter"/>
</dbReference>
<dbReference type="PANTHER" id="PTHR10217:SF435">
    <property type="entry name" value="POTASSIUM VOLTAGE-GATED CHANNEL PROTEIN EAG"/>
    <property type="match status" value="1"/>
</dbReference>
<feature type="transmembrane region" description="Helical" evidence="10">
    <location>
        <begin position="169"/>
        <end position="189"/>
    </location>
</feature>
<evidence type="ECO:0000259" key="11">
    <source>
        <dbReference type="PROSITE" id="PS50042"/>
    </source>
</evidence>
<feature type="region of interest" description="Disordered" evidence="9">
    <location>
        <begin position="710"/>
        <end position="772"/>
    </location>
</feature>
<dbReference type="GO" id="GO:0005886">
    <property type="term" value="C:plasma membrane"/>
    <property type="evidence" value="ECO:0007669"/>
    <property type="project" value="TreeGrafter"/>
</dbReference>
<dbReference type="VEuPathDB" id="FungiDB:H257_04706"/>
<dbReference type="PANTHER" id="PTHR10217">
    <property type="entry name" value="VOLTAGE AND LIGAND GATED POTASSIUM CHANNEL"/>
    <property type="match status" value="1"/>
</dbReference>
<dbReference type="GO" id="GO:0005249">
    <property type="term" value="F:voltage-gated potassium channel activity"/>
    <property type="evidence" value="ECO:0007669"/>
    <property type="project" value="TreeGrafter"/>
</dbReference>
<evidence type="ECO:0000256" key="10">
    <source>
        <dbReference type="SAM" id="Phobius"/>
    </source>
</evidence>
<dbReference type="RefSeq" id="XP_009827615.1">
    <property type="nucleotide sequence ID" value="XM_009829313.1"/>
</dbReference>
<feature type="transmembrane region" description="Helical" evidence="10">
    <location>
        <begin position="204"/>
        <end position="224"/>
    </location>
</feature>
<keyword evidence="3 10" id="KW-0812">Transmembrane</keyword>
<dbReference type="SUPFAM" id="SSF81324">
    <property type="entry name" value="Voltage-gated potassium channels"/>
    <property type="match status" value="1"/>
</dbReference>
<feature type="compositionally biased region" description="Polar residues" evidence="9">
    <location>
        <begin position="836"/>
        <end position="848"/>
    </location>
</feature>
<feature type="compositionally biased region" description="Low complexity" evidence="9">
    <location>
        <begin position="49"/>
        <end position="60"/>
    </location>
</feature>
<dbReference type="AlphaFoldDB" id="W4GV77"/>
<keyword evidence="7" id="KW-1071">Ligand-gated ion channel</keyword>
<organism evidence="12">
    <name type="scientific">Aphanomyces astaci</name>
    <name type="common">Crayfish plague agent</name>
    <dbReference type="NCBI Taxonomy" id="112090"/>
    <lineage>
        <taxon>Eukaryota</taxon>
        <taxon>Sar</taxon>
        <taxon>Stramenopiles</taxon>
        <taxon>Oomycota</taxon>
        <taxon>Saprolegniomycetes</taxon>
        <taxon>Saprolegniales</taxon>
        <taxon>Verrucalvaceae</taxon>
        <taxon>Aphanomyces</taxon>
    </lineage>
</organism>
<evidence type="ECO:0000256" key="2">
    <source>
        <dbReference type="ARBA" id="ARBA00022448"/>
    </source>
</evidence>
<dbReference type="Pfam" id="PF00520">
    <property type="entry name" value="Ion_trans"/>
    <property type="match status" value="1"/>
</dbReference>
<dbReference type="InterPro" id="IPR000595">
    <property type="entry name" value="cNMP-bd_dom"/>
</dbReference>
<feature type="transmembrane region" description="Helical" evidence="10">
    <location>
        <begin position="297"/>
        <end position="320"/>
    </location>
</feature>
<evidence type="ECO:0000256" key="4">
    <source>
        <dbReference type="ARBA" id="ARBA00022989"/>
    </source>
</evidence>
<sequence length="902" mass="100793">MEHGGVGGGSSINRKHLPPLQCTKSEHVVMDTSYGGALGMRQQRDRSSKNNSSMSLPSMLEAPMGVDVEDTPSQETHHATPSDIAPPHASNRVLPVGSIVPGVHNPLTSDRNLNAYNLWKPGIGSSGSLLRRFISFVFLQTYHGNIDIYHEAPKTFQWMIHPNSNFRKVWDTIIAVMVLYVCYLTPLYLAFDFLDWEPLYPVEATMNVCFVIDMVLSFRTGIFASGEVRMDAKFVAKHYLQSWFLIDLLSNVPFDKVFSDSSMNKQNSTVKFVKLEKLPKLLRFGILLKYLRQYAKYYNLLLTTSAMVLCLHCFACVWVYEFNECDALPCPTDAAFSMYSQSYYNVLLLFLGIAEGSTFQSSEYLSCPTRTAKPSMYGLCIAIAMIGALTCAFMFGNILTLLLSWDQQSSSFRNRMDVISSEMKYYELPAELQHRVKRNYDYLWINQRAYADMTLLNQPGLSKPLRTTIALHLYKDLLNTVPIFAGSDSKFLGKVCMALDTAVYLPGDTIIHKDDIGREMFIVRKGQVEVLTAGSDLSQEQPPIRLSSSLSVRLSPIPHLRIILKDGDFFGETALVAEVRRTNTVVAITICDLNMLSKQAFNEILAEYPEFGSKMQQSVVSRQLANMNIRSPTTKRKVENQLNHLVEKSMQRRQLSSTWKGVYKAKKMADKLKNIQDRAKKTDEDPGSTRTSFISTFLGKVRSKGELLELLPRSSGRRTLTSRSMRRESNTKPTDADDDQTKPVDGEGAGDDTPADPDSSCSTELPPRKRKMAAGDLVSRRLNATEIQANFVPLALWEINTMVMDIKVALEKVQKKLAVTNADSDSDDDAAATVPALTNPTDKSGGESTRTKGAAAVEMPGEDQLLLQQQAKLELLTRAALLSNMSEKSIPMQGPSHTMLSR</sequence>
<evidence type="ECO:0000256" key="3">
    <source>
        <dbReference type="ARBA" id="ARBA00022692"/>
    </source>
</evidence>
<evidence type="ECO:0000313" key="12">
    <source>
        <dbReference type="EMBL" id="ETV82944.1"/>
    </source>
</evidence>
<gene>
    <name evidence="12" type="ORF">H257_04706</name>
</gene>
<dbReference type="EMBL" id="KI913121">
    <property type="protein sequence ID" value="ETV82944.1"/>
    <property type="molecule type" value="Genomic_DNA"/>
</dbReference>
<feature type="region of interest" description="Disordered" evidence="9">
    <location>
        <begin position="1"/>
        <end position="24"/>
    </location>
</feature>
<dbReference type="PROSITE" id="PS50042">
    <property type="entry name" value="CNMP_BINDING_3"/>
    <property type="match status" value="1"/>
</dbReference>
<dbReference type="InterPro" id="IPR005821">
    <property type="entry name" value="Ion_trans_dom"/>
</dbReference>
<proteinExistence type="predicted"/>
<dbReference type="GeneID" id="20806702"/>
<dbReference type="InterPro" id="IPR018490">
    <property type="entry name" value="cNMP-bd_dom_sf"/>
</dbReference>
<comment type="subcellular location">
    <subcellularLocation>
        <location evidence="1">Membrane</location>
        <topology evidence="1">Multi-pass membrane protein</topology>
    </subcellularLocation>
</comment>
<keyword evidence="6 10" id="KW-0472">Membrane</keyword>
<dbReference type="Gene3D" id="2.60.120.10">
    <property type="entry name" value="Jelly Rolls"/>
    <property type="match status" value="1"/>
</dbReference>
<feature type="compositionally biased region" description="Gly residues" evidence="9">
    <location>
        <begin position="1"/>
        <end position="10"/>
    </location>
</feature>
<keyword evidence="2" id="KW-0813">Transport</keyword>
<evidence type="ECO:0000256" key="7">
    <source>
        <dbReference type="ARBA" id="ARBA00023286"/>
    </source>
</evidence>
<evidence type="ECO:0000256" key="8">
    <source>
        <dbReference type="ARBA" id="ARBA00023303"/>
    </source>
</evidence>
<accession>W4GV77</accession>
<evidence type="ECO:0000256" key="9">
    <source>
        <dbReference type="SAM" id="MobiDB-lite"/>
    </source>
</evidence>
<feature type="region of interest" description="Disordered" evidence="9">
    <location>
        <begin position="821"/>
        <end position="849"/>
    </location>
</feature>
<dbReference type="Gene3D" id="1.10.287.630">
    <property type="entry name" value="Helix hairpin bin"/>
    <property type="match status" value="1"/>
</dbReference>
<evidence type="ECO:0000256" key="1">
    <source>
        <dbReference type="ARBA" id="ARBA00004141"/>
    </source>
</evidence>
<dbReference type="InterPro" id="IPR050818">
    <property type="entry name" value="KCNH_animal-type"/>
</dbReference>
<dbReference type="CDD" id="cd00038">
    <property type="entry name" value="CAP_ED"/>
    <property type="match status" value="1"/>
</dbReference>
<feature type="transmembrane region" description="Helical" evidence="10">
    <location>
        <begin position="340"/>
        <end position="359"/>
    </location>
</feature>
<keyword evidence="4 10" id="KW-1133">Transmembrane helix</keyword>
<dbReference type="Gene3D" id="1.10.287.70">
    <property type="match status" value="1"/>
</dbReference>
<name>W4GV77_APHAT</name>
<dbReference type="SMART" id="SM00100">
    <property type="entry name" value="cNMP"/>
    <property type="match status" value="1"/>
</dbReference>
<evidence type="ECO:0000256" key="6">
    <source>
        <dbReference type="ARBA" id="ARBA00023136"/>
    </source>
</evidence>
<reference evidence="12" key="1">
    <citation type="submission" date="2013-12" db="EMBL/GenBank/DDBJ databases">
        <title>The Genome Sequence of Aphanomyces astaci APO3.</title>
        <authorList>
            <consortium name="The Broad Institute Genomics Platform"/>
            <person name="Russ C."/>
            <person name="Tyler B."/>
            <person name="van West P."/>
            <person name="Dieguez-Uribeondo J."/>
            <person name="Young S.K."/>
            <person name="Zeng Q."/>
            <person name="Gargeya S."/>
            <person name="Fitzgerald M."/>
            <person name="Abouelleil A."/>
            <person name="Alvarado L."/>
            <person name="Chapman S.B."/>
            <person name="Gainer-Dewar J."/>
            <person name="Goldberg J."/>
            <person name="Griggs A."/>
            <person name="Gujja S."/>
            <person name="Hansen M."/>
            <person name="Howarth C."/>
            <person name="Imamovic A."/>
            <person name="Ireland A."/>
            <person name="Larimer J."/>
            <person name="McCowan C."/>
            <person name="Murphy C."/>
            <person name="Pearson M."/>
            <person name="Poon T.W."/>
            <person name="Priest M."/>
            <person name="Roberts A."/>
            <person name="Saif S."/>
            <person name="Shea T."/>
            <person name="Sykes S."/>
            <person name="Wortman J."/>
            <person name="Nusbaum C."/>
            <person name="Birren B."/>
        </authorList>
    </citation>
    <scope>NUCLEOTIDE SEQUENCE [LARGE SCALE GENOMIC DNA]</scope>
    <source>
        <strain evidence="12">APO3</strain>
    </source>
</reference>
<keyword evidence="5" id="KW-0406">Ion transport</keyword>
<feature type="transmembrane region" description="Helical" evidence="10">
    <location>
        <begin position="379"/>
        <end position="405"/>
    </location>
</feature>